<dbReference type="RefSeq" id="WP_378254257.1">
    <property type="nucleotide sequence ID" value="NZ_JBHSIT010000003.1"/>
</dbReference>
<evidence type="ECO:0000256" key="1">
    <source>
        <dbReference type="SAM" id="MobiDB-lite"/>
    </source>
</evidence>
<comment type="caution">
    <text evidence="3">The sequence shown here is derived from an EMBL/GenBank/DDBJ whole genome shotgun (WGS) entry which is preliminary data.</text>
</comment>
<dbReference type="EMBL" id="JBHSIT010000003">
    <property type="protein sequence ID" value="MFC4908007.1"/>
    <property type="molecule type" value="Genomic_DNA"/>
</dbReference>
<feature type="compositionally biased region" description="Basic and acidic residues" evidence="1">
    <location>
        <begin position="143"/>
        <end position="159"/>
    </location>
</feature>
<keyword evidence="2" id="KW-0472">Membrane</keyword>
<feature type="transmembrane region" description="Helical" evidence="2">
    <location>
        <begin position="218"/>
        <end position="239"/>
    </location>
</feature>
<dbReference type="Proteomes" id="UP001595872">
    <property type="component" value="Unassembled WGS sequence"/>
</dbReference>
<feature type="region of interest" description="Disordered" evidence="1">
    <location>
        <begin position="121"/>
        <end position="210"/>
    </location>
</feature>
<feature type="region of interest" description="Disordered" evidence="1">
    <location>
        <begin position="244"/>
        <end position="274"/>
    </location>
</feature>
<feature type="region of interest" description="Disordered" evidence="1">
    <location>
        <begin position="1"/>
        <end position="103"/>
    </location>
</feature>
<name>A0ABV9TV71_9ACTN</name>
<proteinExistence type="predicted"/>
<keyword evidence="4" id="KW-1185">Reference proteome</keyword>
<evidence type="ECO:0000313" key="4">
    <source>
        <dbReference type="Proteomes" id="UP001595872"/>
    </source>
</evidence>
<feature type="compositionally biased region" description="Basic and acidic residues" evidence="1">
    <location>
        <begin position="62"/>
        <end position="74"/>
    </location>
</feature>
<feature type="compositionally biased region" description="Polar residues" evidence="1">
    <location>
        <begin position="262"/>
        <end position="272"/>
    </location>
</feature>
<accession>A0ABV9TV71</accession>
<sequence length="458" mass="47270">MNRPATRSRGGRGARRGNEARSQPPPPRRPAPSEGPAQAPHYASGPDQDAHQATAASPEPAQDARYDVDARNDSGYDAATESVRYSTGQPIGGYGHPAQSVSHEAAQYDADAYAALGQDARFGADQRNGGSYAEPAQSAGDPSNRKVGREARYGAEKRRSGAYGEAGRNTRSRHDGGPSDERAQGGRRPDDRRGRGGNSGEDRAGRPRAKRKLSARAYFGWAAGLAVLLVVGLAALLVGTHDTRAKGRSSDAGAGQAAANGVTPSTYSSSPSARAYAGIEKRTSDAAPLTQAEAFPADAATIEVSQKIKLTLRGKELGGDCTAAVWGADTAKALRRAGCTQTARTLYADTTHGYALSVTVFNLVDASSANAVVDALGQGRGGGFVKPLPSDGPLATFGQNGYGAARGVAMGHFAVVAWAQRLAGSGDAASAAKDETLLSILIEGQKAPAPLNRAARTH</sequence>
<gene>
    <name evidence="3" type="ORF">ACFPCY_11800</name>
</gene>
<evidence type="ECO:0000313" key="3">
    <source>
        <dbReference type="EMBL" id="MFC4908007.1"/>
    </source>
</evidence>
<keyword evidence="2" id="KW-0812">Transmembrane</keyword>
<evidence type="ECO:0000256" key="2">
    <source>
        <dbReference type="SAM" id="Phobius"/>
    </source>
</evidence>
<feature type="compositionally biased region" description="Basic and acidic residues" evidence="1">
    <location>
        <begin position="172"/>
        <end position="205"/>
    </location>
</feature>
<keyword evidence="2" id="KW-1133">Transmembrane helix</keyword>
<organism evidence="3 4">
    <name type="scientific">Actinomadura gamaensis</name>
    <dbReference type="NCBI Taxonomy" id="1763541"/>
    <lineage>
        <taxon>Bacteria</taxon>
        <taxon>Bacillati</taxon>
        <taxon>Actinomycetota</taxon>
        <taxon>Actinomycetes</taxon>
        <taxon>Streptosporangiales</taxon>
        <taxon>Thermomonosporaceae</taxon>
        <taxon>Actinomadura</taxon>
    </lineage>
</organism>
<reference evidence="4" key="1">
    <citation type="journal article" date="2019" name="Int. J. Syst. Evol. Microbiol.">
        <title>The Global Catalogue of Microorganisms (GCM) 10K type strain sequencing project: providing services to taxonomists for standard genome sequencing and annotation.</title>
        <authorList>
            <consortium name="The Broad Institute Genomics Platform"/>
            <consortium name="The Broad Institute Genome Sequencing Center for Infectious Disease"/>
            <person name="Wu L."/>
            <person name="Ma J."/>
        </authorList>
    </citation>
    <scope>NUCLEOTIDE SEQUENCE [LARGE SCALE GENOMIC DNA]</scope>
    <source>
        <strain evidence="4">KLKA75</strain>
    </source>
</reference>
<protein>
    <submittedName>
        <fullName evidence="3">Uncharacterized protein</fullName>
    </submittedName>
</protein>